<proteinExistence type="predicted"/>
<dbReference type="InterPro" id="IPR001789">
    <property type="entry name" value="Sig_transdc_resp-reg_receiver"/>
</dbReference>
<keyword evidence="4" id="KW-1185">Reference proteome</keyword>
<evidence type="ECO:0000256" key="1">
    <source>
        <dbReference type="PROSITE-ProRule" id="PRU00169"/>
    </source>
</evidence>
<dbReference type="InterPro" id="IPR011006">
    <property type="entry name" value="CheY-like_superfamily"/>
</dbReference>
<keyword evidence="1" id="KW-0597">Phosphoprotein</keyword>
<name>M7N8J2_9BACT</name>
<evidence type="ECO:0000259" key="2">
    <source>
        <dbReference type="PROSITE" id="PS50110"/>
    </source>
</evidence>
<dbReference type="SUPFAM" id="SSF52172">
    <property type="entry name" value="CheY-like"/>
    <property type="match status" value="1"/>
</dbReference>
<dbReference type="SMART" id="SM00448">
    <property type="entry name" value="REC"/>
    <property type="match status" value="1"/>
</dbReference>
<sequence length="137" mass="15352">MAFEKVDTIILVDDDPITCYLNAKLIEGMGYEGAIVELCSGEAALDYLRKTRSPENKTRSTLILLDINMPEMNGFEFLQELRVLQAINKEKLGVAILSSSTSQKDQDEATRHVLAGYLTKPLLEEELLEILQSPCFI</sequence>
<protein>
    <submittedName>
        <fullName evidence="3">Response regulator rcp1</fullName>
    </submittedName>
</protein>
<evidence type="ECO:0000313" key="3">
    <source>
        <dbReference type="EMBL" id="EMR03587.1"/>
    </source>
</evidence>
<dbReference type="STRING" id="1279009.ADICEAN_01268"/>
<dbReference type="eggNOG" id="COG0784">
    <property type="taxonomic scope" value="Bacteria"/>
</dbReference>
<evidence type="ECO:0000313" key="4">
    <source>
        <dbReference type="Proteomes" id="UP000011910"/>
    </source>
</evidence>
<dbReference type="PROSITE" id="PS50110">
    <property type="entry name" value="RESPONSE_REGULATORY"/>
    <property type="match status" value="1"/>
</dbReference>
<comment type="caution">
    <text evidence="3">The sequence shown here is derived from an EMBL/GenBank/DDBJ whole genome shotgun (WGS) entry which is preliminary data.</text>
</comment>
<accession>M7N8J2</accession>
<organism evidence="3 4">
    <name type="scientific">Cesiribacter andamanensis AMV16</name>
    <dbReference type="NCBI Taxonomy" id="1279009"/>
    <lineage>
        <taxon>Bacteria</taxon>
        <taxon>Pseudomonadati</taxon>
        <taxon>Bacteroidota</taxon>
        <taxon>Cytophagia</taxon>
        <taxon>Cytophagales</taxon>
        <taxon>Cesiribacteraceae</taxon>
        <taxon>Cesiribacter</taxon>
    </lineage>
</organism>
<feature type="domain" description="Response regulatory" evidence="2">
    <location>
        <begin position="8"/>
        <end position="135"/>
    </location>
</feature>
<dbReference type="EMBL" id="AODQ01000022">
    <property type="protein sequence ID" value="EMR03587.1"/>
    <property type="molecule type" value="Genomic_DNA"/>
</dbReference>
<dbReference type="GO" id="GO:0000160">
    <property type="term" value="P:phosphorelay signal transduction system"/>
    <property type="evidence" value="ECO:0007669"/>
    <property type="project" value="InterPro"/>
</dbReference>
<dbReference type="InterPro" id="IPR052893">
    <property type="entry name" value="TCS_response_regulator"/>
</dbReference>
<dbReference type="Gene3D" id="3.40.50.2300">
    <property type="match status" value="1"/>
</dbReference>
<dbReference type="AlphaFoldDB" id="M7N8J2"/>
<dbReference type="Pfam" id="PF00072">
    <property type="entry name" value="Response_reg"/>
    <property type="match status" value="1"/>
</dbReference>
<dbReference type="PANTHER" id="PTHR44520:SF2">
    <property type="entry name" value="RESPONSE REGULATOR RCP1"/>
    <property type="match status" value="1"/>
</dbReference>
<dbReference type="OrthoDB" id="1524091at2"/>
<feature type="modified residue" description="4-aspartylphosphate" evidence="1">
    <location>
        <position position="66"/>
    </location>
</feature>
<dbReference type="Proteomes" id="UP000011910">
    <property type="component" value="Unassembled WGS sequence"/>
</dbReference>
<gene>
    <name evidence="3" type="primary">rcp1_2</name>
    <name evidence="3" type="ORF">ADICEAN_01268</name>
</gene>
<dbReference type="RefSeq" id="WP_009194668.1">
    <property type="nucleotide sequence ID" value="NZ_AODQ01000022.1"/>
</dbReference>
<reference evidence="3 4" key="1">
    <citation type="journal article" date="2013" name="Genome Announc.">
        <title>Draft Genome Sequence of Cesiribacter andamanensis Strain AMV16T, Isolated from a Soil Sample from a Mud Volcano in the Andaman Islands, India.</title>
        <authorList>
            <person name="Shivaji S."/>
            <person name="Ara S."/>
            <person name="Begum Z."/>
            <person name="Srinivas T.N."/>
            <person name="Singh A."/>
            <person name="Kumar Pinnaka A."/>
        </authorList>
    </citation>
    <scope>NUCLEOTIDE SEQUENCE [LARGE SCALE GENOMIC DNA]</scope>
    <source>
        <strain evidence="3 4">AMV16</strain>
    </source>
</reference>
<dbReference type="PANTHER" id="PTHR44520">
    <property type="entry name" value="RESPONSE REGULATOR RCP1-RELATED"/>
    <property type="match status" value="1"/>
</dbReference>